<dbReference type="EMBL" id="VORV01000001">
    <property type="protein sequence ID" value="TXD79748.1"/>
    <property type="molecule type" value="Genomic_DNA"/>
</dbReference>
<evidence type="ECO:0000313" key="3">
    <source>
        <dbReference type="EMBL" id="TXD79748.1"/>
    </source>
</evidence>
<dbReference type="Pfam" id="PF12650">
    <property type="entry name" value="DUF3784"/>
    <property type="match status" value="1"/>
</dbReference>
<dbReference type="OrthoDB" id="836288at2"/>
<feature type="transmembrane region" description="Helical" evidence="1">
    <location>
        <begin position="46"/>
        <end position="67"/>
    </location>
</feature>
<keyword evidence="5" id="KW-1185">Reference proteome</keyword>
<gene>
    <name evidence="3" type="ORF">ESW18_01045</name>
    <name evidence="2" type="ORF">LV84_01958</name>
</gene>
<dbReference type="EMBL" id="QKZU01000007">
    <property type="protein sequence ID" value="PZX56832.1"/>
    <property type="molecule type" value="Genomic_DNA"/>
</dbReference>
<accession>A0A2W7T0Z0</accession>
<sequence>METIFIGLFYIAIGVLTKFFPNLIAGYSHLSQREKENAVINGFHKFVMSVFIAMGVLVVAGYSISIWLNNPPLGTGVFVAVTLLGAVIIIVFGSRFTSK</sequence>
<protein>
    <submittedName>
        <fullName evidence="3">DUF3784 domain-containing protein</fullName>
    </submittedName>
    <submittedName>
        <fullName evidence="2">Uncharacterized protein DUF3784</fullName>
    </submittedName>
</protein>
<reference evidence="2 4" key="1">
    <citation type="submission" date="2018-06" db="EMBL/GenBank/DDBJ databases">
        <title>Genomic Encyclopedia of Archaeal and Bacterial Type Strains, Phase II (KMG-II): from individual species to whole genera.</title>
        <authorList>
            <person name="Goeker M."/>
        </authorList>
    </citation>
    <scope>NUCLEOTIDE SEQUENCE [LARGE SCALE GENOMIC DNA]</scope>
    <source>
        <strain evidence="2 4">DSM 22686</strain>
    </source>
</reference>
<keyword evidence="1" id="KW-1133">Transmembrane helix</keyword>
<reference evidence="3 5" key="2">
    <citation type="submission" date="2019-08" db="EMBL/GenBank/DDBJ databases">
        <title>Genome of Algoriphagus ratkowskyi IC026.</title>
        <authorList>
            <person name="Bowman J.P."/>
        </authorList>
    </citation>
    <scope>NUCLEOTIDE SEQUENCE [LARGE SCALE GENOMIC DNA]</scope>
    <source>
        <strain evidence="3 5">IC026</strain>
    </source>
</reference>
<evidence type="ECO:0000313" key="2">
    <source>
        <dbReference type="EMBL" id="PZX56832.1"/>
    </source>
</evidence>
<comment type="caution">
    <text evidence="2">The sequence shown here is derived from an EMBL/GenBank/DDBJ whole genome shotgun (WGS) entry which is preliminary data.</text>
</comment>
<evidence type="ECO:0000313" key="5">
    <source>
        <dbReference type="Proteomes" id="UP000321927"/>
    </source>
</evidence>
<evidence type="ECO:0000313" key="4">
    <source>
        <dbReference type="Proteomes" id="UP000249115"/>
    </source>
</evidence>
<evidence type="ECO:0000256" key="1">
    <source>
        <dbReference type="SAM" id="Phobius"/>
    </source>
</evidence>
<organism evidence="2 4">
    <name type="scientific">Algoriphagus ratkowskyi</name>
    <dbReference type="NCBI Taxonomy" id="57028"/>
    <lineage>
        <taxon>Bacteria</taxon>
        <taxon>Pseudomonadati</taxon>
        <taxon>Bacteroidota</taxon>
        <taxon>Cytophagia</taxon>
        <taxon>Cytophagales</taxon>
        <taxon>Cyclobacteriaceae</taxon>
        <taxon>Algoriphagus</taxon>
    </lineage>
</organism>
<dbReference type="InterPro" id="IPR017259">
    <property type="entry name" value="UCP037672"/>
</dbReference>
<proteinExistence type="predicted"/>
<keyword evidence="1" id="KW-0812">Transmembrane</keyword>
<dbReference type="RefSeq" id="WP_086501537.1">
    <property type="nucleotide sequence ID" value="NZ_MSSV01000008.1"/>
</dbReference>
<dbReference type="Proteomes" id="UP000249115">
    <property type="component" value="Unassembled WGS sequence"/>
</dbReference>
<feature type="transmembrane region" description="Helical" evidence="1">
    <location>
        <begin position="6"/>
        <end position="25"/>
    </location>
</feature>
<keyword evidence="1" id="KW-0472">Membrane</keyword>
<dbReference type="AlphaFoldDB" id="A0A2W7T0Z0"/>
<feature type="transmembrane region" description="Helical" evidence="1">
    <location>
        <begin position="73"/>
        <end position="93"/>
    </location>
</feature>
<name>A0A2W7T0Z0_9BACT</name>
<dbReference type="Proteomes" id="UP000321927">
    <property type="component" value="Unassembled WGS sequence"/>
</dbReference>